<dbReference type="AlphaFoldDB" id="A0D4N6"/>
<keyword evidence="3" id="KW-1185">Reference proteome</keyword>
<dbReference type="HOGENOM" id="CLU_058725_0_0_1"/>
<dbReference type="OrthoDB" id="306295at2759"/>
<protein>
    <submittedName>
        <fullName evidence="2">Uncharacterized protein</fullName>
    </submittedName>
</protein>
<dbReference type="KEGG" id="ptm:GSPATT00013450001"/>
<accession>A0D4N6</accession>
<gene>
    <name evidence="2" type="ORF">GSPATT00013450001</name>
</gene>
<dbReference type="InParanoid" id="A0D4N6"/>
<evidence type="ECO:0000256" key="1">
    <source>
        <dbReference type="SAM" id="MobiDB-lite"/>
    </source>
</evidence>
<dbReference type="Proteomes" id="UP000000600">
    <property type="component" value="Unassembled WGS sequence"/>
</dbReference>
<dbReference type="RefSeq" id="XP_001445400.1">
    <property type="nucleotide sequence ID" value="XM_001445363.2"/>
</dbReference>
<evidence type="ECO:0000313" key="3">
    <source>
        <dbReference type="Proteomes" id="UP000000600"/>
    </source>
</evidence>
<evidence type="ECO:0000313" key="2">
    <source>
        <dbReference type="EMBL" id="CAK78003.1"/>
    </source>
</evidence>
<dbReference type="EMBL" id="CT868296">
    <property type="protein sequence ID" value="CAK78003.1"/>
    <property type="molecule type" value="Genomic_DNA"/>
</dbReference>
<dbReference type="OMA" id="MKIRDHK"/>
<feature type="compositionally biased region" description="Polar residues" evidence="1">
    <location>
        <begin position="1"/>
        <end position="18"/>
    </location>
</feature>
<organism evidence="2 3">
    <name type="scientific">Paramecium tetraurelia</name>
    <dbReference type="NCBI Taxonomy" id="5888"/>
    <lineage>
        <taxon>Eukaryota</taxon>
        <taxon>Sar</taxon>
        <taxon>Alveolata</taxon>
        <taxon>Ciliophora</taxon>
        <taxon>Intramacronucleata</taxon>
        <taxon>Oligohymenophorea</taxon>
        <taxon>Peniculida</taxon>
        <taxon>Parameciidae</taxon>
        <taxon>Paramecium</taxon>
    </lineage>
</organism>
<proteinExistence type="predicted"/>
<reference evidence="2 3" key="1">
    <citation type="journal article" date="2006" name="Nature">
        <title>Global trends of whole-genome duplications revealed by the ciliate Paramecium tetraurelia.</title>
        <authorList>
            <consortium name="Genoscope"/>
            <person name="Aury J.-M."/>
            <person name="Jaillon O."/>
            <person name="Duret L."/>
            <person name="Noel B."/>
            <person name="Jubin C."/>
            <person name="Porcel B.M."/>
            <person name="Segurens B."/>
            <person name="Daubin V."/>
            <person name="Anthouard V."/>
            <person name="Aiach N."/>
            <person name="Arnaiz O."/>
            <person name="Billaut A."/>
            <person name="Beisson J."/>
            <person name="Blanc I."/>
            <person name="Bouhouche K."/>
            <person name="Camara F."/>
            <person name="Duharcourt S."/>
            <person name="Guigo R."/>
            <person name="Gogendeau D."/>
            <person name="Katinka M."/>
            <person name="Keller A.-M."/>
            <person name="Kissmehl R."/>
            <person name="Klotz C."/>
            <person name="Koll F."/>
            <person name="Le Moue A."/>
            <person name="Lepere C."/>
            <person name="Malinsky S."/>
            <person name="Nowacki M."/>
            <person name="Nowak J.K."/>
            <person name="Plattner H."/>
            <person name="Poulain J."/>
            <person name="Ruiz F."/>
            <person name="Serrano V."/>
            <person name="Zagulski M."/>
            <person name="Dessen P."/>
            <person name="Betermier M."/>
            <person name="Weissenbach J."/>
            <person name="Scarpelli C."/>
            <person name="Schachter V."/>
            <person name="Sperling L."/>
            <person name="Meyer E."/>
            <person name="Cohen J."/>
            <person name="Wincker P."/>
        </authorList>
    </citation>
    <scope>NUCLEOTIDE SEQUENCE [LARGE SCALE GENOMIC DNA]</scope>
    <source>
        <strain evidence="2 3">Stock d4-2</strain>
    </source>
</reference>
<feature type="region of interest" description="Disordered" evidence="1">
    <location>
        <begin position="1"/>
        <end position="32"/>
    </location>
</feature>
<dbReference type="GeneID" id="5031186"/>
<sequence>MKSLSASKYNHNNTSFTTPDKKPNKSRQNTQSTMKLSGEMMSVQSYLYEQAHLKEEASKKEIIRLIRLVTDSLEKNRNIKELNEQLSKLIIGLRTCINQQEVSSYIIQLIQTIREITNNHQFQKEIKTENDKALLIKRIHELELQAKETQWQFEMKIRDHKSTQKIKQYQEELEQIKKYKQQNQVPKPQQNSPQKIELKNQIKLMQQKIQTLSEKEKKLILLVKAVKSRGIDVEHIYKNINQISSRNSRITKDETINDYVDSSHSDFADISQFDLGQTFIKRNPKFLLD</sequence>
<name>A0D4N6_PARTE</name>